<dbReference type="InterPro" id="IPR001337">
    <property type="entry name" value="TMV-like_coat"/>
</dbReference>
<dbReference type="RefSeq" id="YP_001333653.1">
    <property type="nucleotide sequence ID" value="NC_009642.1"/>
</dbReference>
<keyword evidence="11" id="KW-1185">Reference proteome</keyword>
<proteinExistence type="inferred from homology"/>
<reference evidence="9 11" key="1">
    <citation type="journal article" date="2007" name="Arch. Virol.">
        <title>Complete genome sequence supports bell pepper mottle virus as a species of the genus Tobamovirus.</title>
        <authorList>
            <person name="Rhie M.J."/>
            <person name="Min B.E."/>
            <person name="Hong J.S."/>
            <person name="Song Y.S."/>
            <person name="Ryu K.H."/>
        </authorList>
    </citation>
    <scope>NUCLEOTIDE SEQUENCE [LARGE SCALE GENOMIC DNA]</scope>
</reference>
<dbReference type="KEGG" id="vg:5329898"/>
<keyword evidence="7 8" id="KW-0946">Virion</keyword>
<evidence type="ECO:0000256" key="1">
    <source>
        <dbReference type="ARBA" id="ARBA00003662"/>
    </source>
</evidence>
<dbReference type="InterPro" id="IPR036417">
    <property type="entry name" value="TMV-like_coat_sf"/>
</dbReference>
<evidence type="ECO:0000256" key="6">
    <source>
        <dbReference type="ARBA" id="ARBA00022561"/>
    </source>
</evidence>
<keyword evidence="6 8" id="KW-0167">Capsid protein</keyword>
<dbReference type="Proteomes" id="UP000202479">
    <property type="component" value="Segment"/>
</dbReference>
<organism evidence="9 11">
    <name type="scientific">Bell pepper mottle virus</name>
    <dbReference type="NCBI Taxonomy" id="368735"/>
    <lineage>
        <taxon>Viruses</taxon>
        <taxon>Riboviria</taxon>
        <taxon>Orthornavirae</taxon>
        <taxon>Kitrinoviricota</taxon>
        <taxon>Alsuviricetes</taxon>
        <taxon>Martellivirales</taxon>
        <taxon>Virgaviridae</taxon>
        <taxon>Tobamovirus</taxon>
        <taxon>Tobamovirus maculacapsici</taxon>
    </lineage>
</organism>
<gene>
    <name evidence="9" type="primary">BPeMVgp5</name>
    <name evidence="10" type="synonym">ORF4</name>
</gene>
<evidence type="ECO:0000256" key="7">
    <source>
        <dbReference type="ARBA" id="ARBA00022844"/>
    </source>
</evidence>
<evidence type="ECO:0000256" key="8">
    <source>
        <dbReference type="RuleBase" id="RU003967"/>
    </source>
</evidence>
<sequence>MSYTVNSPSQLVYLSSAWADPTDLLNLCTNSLGNQFQTQQARTTVQQQFSDVWKPTPQAGVRFPASGFKVYRYNAVLDPLITALLGTFDTRNRIIEVENQQNPTTAETLDATRRVDDATVAIRSAINNLANELVRGTGMYNQTSFESMAGLTWTTTPPSG</sequence>
<evidence type="ECO:0000256" key="2">
    <source>
        <dbReference type="ARBA" id="ARBA00004328"/>
    </source>
</evidence>
<comment type="function">
    <text evidence="1">Capsid protein self-assembles to form rod-shaped virions about 18 nm in diameter with a central canal enclosing the viral genomic RNA.</text>
</comment>
<dbReference type="EMBL" id="DQ355023">
    <property type="protein sequence ID" value="ABC87814.1"/>
    <property type="molecule type" value="Genomic_RNA"/>
</dbReference>
<evidence type="ECO:0000313" key="10">
    <source>
        <dbReference type="EMBL" id="QYA72361.1"/>
    </source>
</evidence>
<reference evidence="10" key="2">
    <citation type="submission" date="2021-03" db="EMBL/GenBank/DDBJ databases">
        <title>Plant Virus Collection isolate.</title>
        <authorList>
            <person name="Knierim D."/>
            <person name="Margaria P."/>
            <person name="Menzel W."/>
            <person name="Winter S."/>
        </authorList>
    </citation>
    <scope>NUCLEOTIDE SEQUENCE</scope>
    <source>
        <strain evidence="10">DSMZ PV-0170</strain>
    </source>
</reference>
<evidence type="ECO:0000313" key="11">
    <source>
        <dbReference type="Proteomes" id="UP000202479"/>
    </source>
</evidence>
<dbReference type="EMBL" id="MW854265">
    <property type="protein sequence ID" value="QYA72361.1"/>
    <property type="molecule type" value="Genomic_RNA"/>
</dbReference>
<comment type="similarity">
    <text evidence="3 8">Belongs to the virgaviridae capsid protein family.</text>
</comment>
<dbReference type="GeneID" id="5329898"/>
<name>A6XBA4_9VIRU</name>
<dbReference type="Pfam" id="PF00721">
    <property type="entry name" value="TMV_coat"/>
    <property type="match status" value="1"/>
</dbReference>
<evidence type="ECO:0000256" key="4">
    <source>
        <dbReference type="ARBA" id="ARBA00018091"/>
    </source>
</evidence>
<comment type="subcellular location">
    <subcellularLocation>
        <location evidence="2">Virion</location>
    </subcellularLocation>
</comment>
<evidence type="ECO:0000256" key="5">
    <source>
        <dbReference type="ARBA" id="ARBA00022497"/>
    </source>
</evidence>
<dbReference type="SMR" id="A6XBA4"/>
<dbReference type="OrthoDB" id="12635at10239"/>
<dbReference type="Gene3D" id="1.20.120.70">
    <property type="entry name" value="Tobacco mosaic virus-like, coat protein"/>
    <property type="match status" value="1"/>
</dbReference>
<protein>
    <recommendedName>
        <fullName evidence="4 8">Capsid protein</fullName>
    </recommendedName>
</protein>
<dbReference type="GO" id="GO:0019029">
    <property type="term" value="C:helical viral capsid"/>
    <property type="evidence" value="ECO:0007669"/>
    <property type="project" value="UniProtKB-KW"/>
</dbReference>
<evidence type="ECO:0000313" key="9">
    <source>
        <dbReference type="EMBL" id="ABC87814.1"/>
    </source>
</evidence>
<keyword evidence="5" id="KW-1139">Helical capsid protein</keyword>
<dbReference type="GO" id="GO:0005198">
    <property type="term" value="F:structural molecule activity"/>
    <property type="evidence" value="ECO:0007669"/>
    <property type="project" value="InterPro"/>
</dbReference>
<evidence type="ECO:0000256" key="3">
    <source>
        <dbReference type="ARBA" id="ARBA00005281"/>
    </source>
</evidence>
<dbReference type="SUPFAM" id="SSF47195">
    <property type="entry name" value="TMV-like viral coat proteins"/>
    <property type="match status" value="1"/>
</dbReference>
<accession>A6XBA4</accession>